<dbReference type="SMART" id="SM00382">
    <property type="entry name" value="AAA"/>
    <property type="match status" value="2"/>
</dbReference>
<dbReference type="InterPro" id="IPR011704">
    <property type="entry name" value="ATPase_dyneun-rel_AAA"/>
</dbReference>
<feature type="region of interest" description="Disordered" evidence="7">
    <location>
        <begin position="1948"/>
        <end position="1979"/>
    </location>
</feature>
<dbReference type="GO" id="GO:0016887">
    <property type="term" value="F:ATP hydrolysis activity"/>
    <property type="evidence" value="ECO:0007669"/>
    <property type="project" value="InterPro"/>
</dbReference>
<proteinExistence type="predicted"/>
<dbReference type="GO" id="GO:0005737">
    <property type="term" value="C:cytoplasm"/>
    <property type="evidence" value="ECO:0007669"/>
    <property type="project" value="UniProtKB-SubCell"/>
</dbReference>
<evidence type="ECO:0000256" key="6">
    <source>
        <dbReference type="ARBA" id="ARBA00022859"/>
    </source>
</evidence>
<dbReference type="Gene3D" id="3.40.50.300">
    <property type="entry name" value="P-loop containing nucleotide triphosphate hydrolases"/>
    <property type="match status" value="1"/>
</dbReference>
<dbReference type="InterPro" id="IPR003593">
    <property type="entry name" value="AAA+_ATPase"/>
</dbReference>
<keyword evidence="10" id="KW-1185">Reference proteome</keyword>
<keyword evidence="3" id="KW-0479">Metal-binding</keyword>
<organism evidence="9 10">
    <name type="scientific">Vitrella brassicaformis (strain CCMP3155)</name>
    <dbReference type="NCBI Taxonomy" id="1169540"/>
    <lineage>
        <taxon>Eukaryota</taxon>
        <taxon>Sar</taxon>
        <taxon>Alveolata</taxon>
        <taxon>Colpodellida</taxon>
        <taxon>Vitrellaceae</taxon>
        <taxon>Vitrella</taxon>
    </lineage>
</organism>
<keyword evidence="5" id="KW-0862">Zinc</keyword>
<protein>
    <recommendedName>
        <fullName evidence="8">RZ-type domain-containing protein</fullName>
    </recommendedName>
</protein>
<evidence type="ECO:0000256" key="1">
    <source>
        <dbReference type="ARBA" id="ARBA00004496"/>
    </source>
</evidence>
<name>A0A0G4F280_VITBC</name>
<dbReference type="PANTHER" id="PTHR22605:SF1">
    <property type="entry name" value="RZ-TYPE DOMAIN-CONTAINING PROTEIN"/>
    <property type="match status" value="1"/>
</dbReference>
<dbReference type="GO" id="GO:0005524">
    <property type="term" value="F:ATP binding"/>
    <property type="evidence" value="ECO:0007669"/>
    <property type="project" value="InterPro"/>
</dbReference>
<evidence type="ECO:0000256" key="4">
    <source>
        <dbReference type="ARBA" id="ARBA00022771"/>
    </source>
</evidence>
<sequence length="3824" mass="426437">MDLLRPAIGPLQGVFEGIQDESQGLREVFSGVASFLRAAFEYAFQRPQGLLTGQALPPGLMSDTATSQARPLRSLVQTLSDLPIREDLPFVVGETDMDSTLFLEVASVLYYMEFSRKPAPWEVLFLTSRTATADLNSFLERWAESHLLEDLIGGQRRGLFMLCCVEVSVETEQEIVSVIMRLREELRGMEKKARKATLAKTLPMLILQSTKVSQVAPIGFEAPMAAPPAKLPSVLAKTFPSRVMHLDVICGQRTSPAEELIRNVGGARSMVYATREPCTGKTRTVLFECAAENEAFCTITLNHDVDPSTLHTAFRRVEEERTRVEMFSKNRTAVGFHLSVSPSTNGMDLNNVLSQLVFVGRLVTPGGDVIRMREGDRLHVELPSNGVDVNATIAHLPICRLLPHHAVTPHLEAKMPLLLPVMDDCQMLYRVREAADTAMLESARMLRGFLDTLPTRALPSTSQLEQMAAEDVDATITEVLRPQTRLQLYGRDVADGIGNEPRLLEKVRLVKFISPALRSIMAFDTHIASAIDAGEQKLVSMFKHLLANLMLRSAIDVAAAAVEPPPGLSSTEDGYIRRFDRMMTFQGSHLFFVIHHKDSDGTPHYNPIGLHQEGQSLLASILAEYPQGLKGTQYLVAWMRDNLRFSPQDSEAVERETLVSVDKGRRRIWELFHAPTHLRLLDSLTALEELQRKTAVRKDDRAIQRAYETAREAYEDLVMGEVLIGLEDEDDMPTFESITDSGIVKRFLMKHAMLPEVTVTLENLVRLISVEMRMKARMPVILQGETGCGKTQLVQFLSRMLGASFFAVNVHGGMKAADFEEYLRPAIEAARNASAAKKVYVLLDEANSSSDVWSIKRRWSMVSSTAYRLDESMISYVWDFGSPAENVLQPAAAEAACHRRTLFLDKCMVTDESLYAEAICAYSPVEKKLRSDAAFLDELRAFGGTETYWRHLRTLIVALVSQAQYFVRHDIYKGDTSAVSLRDIRRCIDMIPVILDLIDKKAQSKVAKTVETGGTRAMKVSAALQTSLTICYALRLPRERRPEFAAEMTKTWESVRGHFENTNEGFFPVPNTEHFEAPFFELAEFVADQLIRPSGIALNHMLLENTLTLLVAIITKTAIFLVGKPGTSKSLSMELLSASMSDREHPFWSLLPSVTKKTVQCSPLTTPHAILQAANHAAKVQLRELQSDSEHTAVLVLEEIGETVLSPHNPLMTLHGLIDHGVNVDGKSVKIAIVAISKWKIDPAKMNRGVFLFRGTPSASDLSETAFSIISSSTSSHQLELYDRRSESHSRVDEVGFVAINEELRESVAALSSILELKFNDREYNWYYGSRDMYALLTFLHGSLSSPPGGTGVVPLDLHLAQWAIERAFGEIPECDGVPQPKDKGVLLQSLTKALASGKTRREQPAAWQHCATKVVYCNSCATALHQLERRREWAGRSQDDETERSEAESFLERFTRLRTPNQTCKGGPTMVSRIAWNLNDEKARHLLLITDGAAGHLLLFQLGLAHFESTKIIIGSQSSDDAALLQDLQKIQLAMRTGQLVVLVNCFLIFSSLLDMLNQHYKVEAGRRLARLSMHSHSRYFPVHRSFRCVVVCDRADLKRLTPPFLNRFEKVELTMQKALTLPHDWLMKELQHRLILRSSGEALHLGEIILPGFDAANTLQSLVLSVLSVADADQQSEKDRLMTIAMSRLVWAARTCAMLEMMTGRIELLQRMTRDSRTVVHIKDRLLETYFSWQVHDSLTDVQLRGLQILLGDKTWAAGQDDDDDLWAEENVPWGDSTGLQLCVLTEQSHRLWSAKSLKGYFSAGQSDQASSVERRFFTLDGSDAMAALEDELDALFSPKTESSYLYVLCDQAAVPESTVRHALFWASEKRKAFKARLAAEETSGEAVDVPTANRHLIFISQQQGHSLVFTADWHVVYCDEVLPTEPLRKACPSLRDFLDRPAFPRSVSQETREEGAYGEAAAPDPDRPRPIDEDVSPLVSLSRDVPRDSLSLSMMIQGEIGLVVSSLYYPSDKESGQQTRSRSVDILKARLDRLVGLLQLTSGPMDAVLQRCVEELAHHSVFHTTASWLDEAQKMAVPSKSTRGWLFSYLRHACVTTFVNVVAFVDRHSNLDLLVHQETREMWMDLFRCPAISGSAQAATFAKDIVKPPGTQFVSVENPTMPTADGDEHETTHPTRQLGLGGGAAFNSHYSVEFPFSWLIAPVVRAQMDVMERGANRRKRLSDLTHLSFPMLTDLPVQLCVRYVRDVLSNVLHLGAKEETLKTALVWLVWALQCPGGDGNEEELAGLRYIDVHLALWIHDRLFLDIVKLARELKEAAVKRSLQQGQRAAHELNAASDKELPTSAQVFVNLLGCEAVAATFQSITASTGQSYGLLDQEFPLSYDGLMRAWSSPFDAPLQDDNSVSEAESSSAAFSMAARLPSDLQWLSVLSQTWQSLKGHAQGARAIAQAIARAFKKKVEELRCTRQHSNFGEQFYFVVDLVAHVAASADDTSEFDESQRLADSSSLLLVRACRAHLSGLRSLPDEDRVGVLPQVLHSALDILLARQEPFRDEWRGLPFEGAHAVPVNSAVAASLLGAFFEMMKDCSHDRGSLAIVDEMLSCEIDKEANSDDDSFAVLLVQCRIDWLHAQETSASLPGLLQQLPDLLLTAAPLSSSAATHPPQRRACSSFWRLMVFAHLKLITQLAAKALKGMVTTRPHRQQPIDQEALRNLLDDLFVRHLRPAESLTQLDLQRDSIIAALSFVAFQCNAPACRHSLVIHILRSLSNGGTDLQGARRILKRASERLDNPGITRTGAARLFLTPSDSKKASMFALQPCFVAARRTLMEFVSGVLPMPHVVARLMGAPDGRHTNRYSQVFGAVLAAVDLYIAECRHEQQQQQQDDVAAERPRLDALEDLVLNHLHAQQLQGPHARAFIHRLLNRQELQGLMAGPLCSLEQAGCLEPFLLFCLGLLCLPQEATGGGLGFFLQLFARPDDATTQFLPGVAQSRFHEAIRAFPPAFWVYTCPKRHPYVTGECHHISSQGTCIEPGCGAPIGGLRGQLQPGNRQLGNVQSVLANWNTFSFPETKGYLPEPVDPTRTERSLHPALFRVLRFCLSSTFVMAYAGTQPDQAERHAEAILTDIRALKRCLFANDVTMESTSLALVSAIQLLLDRNGGQAVPAAVHCWPLTSLAQRQALERALVQSIRDDFVGRQNDLVAQGQRAVQDAVETLTRNDIEDAVRVDLQYVNAQLNRSNVERLMYLPRQVKYYPPMDQQGFWLYLDSQPDTEGQFGVLQCLKRHEQELQLLCYLPAVLRFFHLMRVHADNRMTSKEAADRTLDSFLDEIKQSMTEALHRAEMERAVEDFTKAWKGVWPYVKQWDCVNFDDGGKHAAIKRDAMTMDLHELRLSMFLPSKQGLGIASKALYSTLAMKQRSVIEDLRKKMDFVPLSLEATPFKVTEDDLLIFRSSEHLLPFLPHYVHRDYRLESSGPVEYRFLKVLQSEVIQCLRITEKPMLAAELPSIRFLDTLEGSLFSDLDRRIPQDAALPIVVQRVLRVELRDESAVRESLFHFVHFLATMCLQTGAQDMPLSEFAYSSGESGDIMRTFLNQDQQRARSVLLRSTELRSQLQLRHLRALAASLWSGNVHHNYNQAPVPDEKAFLDRLIAGLSAEDERQPAVQPLINTLRQIGLEQLGIDRVSAMTPLAFFTSDVFDREPCPDVADALQGLLLAVFGPTLRVLEEQLSDDATTAARAMGRDADEGDDSGHTGGEGVNLAEMWAEQDDKTPDTASEVSVAVSAAVPSVPTPQQLTAEVPREEHASVSGARWRPAGLLSRADHATLQ</sequence>
<evidence type="ECO:0000259" key="8">
    <source>
        <dbReference type="PROSITE" id="PS51981"/>
    </source>
</evidence>
<comment type="subcellular location">
    <subcellularLocation>
        <location evidence="1">Cytoplasm</location>
    </subcellularLocation>
</comment>
<keyword evidence="6" id="KW-0391">Immunity</keyword>
<dbReference type="VEuPathDB" id="CryptoDB:Vbra_5546"/>
<keyword evidence="4" id="KW-0863">Zinc-finger</keyword>
<evidence type="ECO:0000313" key="9">
    <source>
        <dbReference type="EMBL" id="CEM05731.1"/>
    </source>
</evidence>
<dbReference type="InParanoid" id="A0A0G4F280"/>
<feature type="region of interest" description="Disordered" evidence="7">
    <location>
        <begin position="3781"/>
        <end position="3824"/>
    </location>
</feature>
<dbReference type="GO" id="GO:0002376">
    <property type="term" value="P:immune system process"/>
    <property type="evidence" value="ECO:0007669"/>
    <property type="project" value="UniProtKB-KW"/>
</dbReference>
<feature type="domain" description="RZ-type" evidence="8">
    <location>
        <begin position="2987"/>
        <end position="3060"/>
    </location>
</feature>
<dbReference type="STRING" id="1169540.A0A0G4F280"/>
<dbReference type="GO" id="GO:0008270">
    <property type="term" value="F:zinc ion binding"/>
    <property type="evidence" value="ECO:0007669"/>
    <property type="project" value="UniProtKB-KW"/>
</dbReference>
<evidence type="ECO:0000256" key="3">
    <source>
        <dbReference type="ARBA" id="ARBA00022723"/>
    </source>
</evidence>
<dbReference type="Pfam" id="PF20173">
    <property type="entry name" value="ZnF_RZ-type"/>
    <property type="match status" value="1"/>
</dbReference>
<dbReference type="GO" id="GO:0004842">
    <property type="term" value="F:ubiquitin-protein transferase activity"/>
    <property type="evidence" value="ECO:0007669"/>
    <property type="project" value="InterPro"/>
</dbReference>
<dbReference type="InterPro" id="IPR031248">
    <property type="entry name" value="RNF213"/>
</dbReference>
<dbReference type="SUPFAM" id="SSF52540">
    <property type="entry name" value="P-loop containing nucleoside triphosphate hydrolases"/>
    <property type="match status" value="1"/>
</dbReference>
<keyword evidence="2" id="KW-0963">Cytoplasm</keyword>
<dbReference type="OrthoDB" id="442676at2759"/>
<dbReference type="InterPro" id="IPR046439">
    <property type="entry name" value="ZF_RZ_dom"/>
</dbReference>
<dbReference type="Pfam" id="PF07728">
    <property type="entry name" value="AAA_5"/>
    <property type="match status" value="1"/>
</dbReference>
<accession>A0A0G4F280</accession>
<dbReference type="Proteomes" id="UP000041254">
    <property type="component" value="Unassembled WGS sequence"/>
</dbReference>
<dbReference type="PROSITE" id="PS51981">
    <property type="entry name" value="ZF_RZ"/>
    <property type="match status" value="1"/>
</dbReference>
<dbReference type="PANTHER" id="PTHR22605">
    <property type="entry name" value="RZ-TYPE DOMAIN-CONTAINING PROTEIN"/>
    <property type="match status" value="1"/>
</dbReference>
<dbReference type="InterPro" id="IPR027417">
    <property type="entry name" value="P-loop_NTPase"/>
</dbReference>
<evidence type="ECO:0000256" key="7">
    <source>
        <dbReference type="SAM" id="MobiDB-lite"/>
    </source>
</evidence>
<evidence type="ECO:0000256" key="2">
    <source>
        <dbReference type="ARBA" id="ARBA00022490"/>
    </source>
</evidence>
<gene>
    <name evidence="9" type="ORF">Vbra_5546</name>
</gene>
<evidence type="ECO:0000256" key="5">
    <source>
        <dbReference type="ARBA" id="ARBA00022833"/>
    </source>
</evidence>
<dbReference type="EMBL" id="CDMY01000363">
    <property type="protein sequence ID" value="CEM05731.1"/>
    <property type="molecule type" value="Genomic_DNA"/>
</dbReference>
<evidence type="ECO:0000313" key="10">
    <source>
        <dbReference type="Proteomes" id="UP000041254"/>
    </source>
</evidence>
<reference evidence="9 10" key="1">
    <citation type="submission" date="2014-11" db="EMBL/GenBank/DDBJ databases">
        <authorList>
            <person name="Zhu J."/>
            <person name="Qi W."/>
            <person name="Song R."/>
        </authorList>
    </citation>
    <scope>NUCLEOTIDE SEQUENCE [LARGE SCALE GENOMIC DNA]</scope>
</reference>